<evidence type="ECO:0000256" key="8">
    <source>
        <dbReference type="SAM" id="Phobius"/>
    </source>
</evidence>
<dbReference type="InterPro" id="IPR011701">
    <property type="entry name" value="MFS"/>
</dbReference>
<feature type="transmembrane region" description="Helical" evidence="8">
    <location>
        <begin position="285"/>
        <end position="304"/>
    </location>
</feature>
<evidence type="ECO:0000256" key="6">
    <source>
        <dbReference type="ARBA" id="ARBA00023136"/>
    </source>
</evidence>
<dbReference type="SUPFAM" id="SSF103473">
    <property type="entry name" value="MFS general substrate transporter"/>
    <property type="match status" value="1"/>
</dbReference>
<feature type="compositionally biased region" description="Basic and acidic residues" evidence="7">
    <location>
        <begin position="473"/>
        <end position="482"/>
    </location>
</feature>
<keyword evidence="3" id="KW-1003">Cell membrane</keyword>
<feature type="transmembrane region" description="Helical" evidence="8">
    <location>
        <begin position="222"/>
        <end position="244"/>
    </location>
</feature>
<keyword evidence="2" id="KW-0813">Transport</keyword>
<evidence type="ECO:0000256" key="1">
    <source>
        <dbReference type="ARBA" id="ARBA00004651"/>
    </source>
</evidence>
<dbReference type="PANTHER" id="PTHR23517">
    <property type="entry name" value="RESISTANCE PROTEIN MDTM, PUTATIVE-RELATED-RELATED"/>
    <property type="match status" value="1"/>
</dbReference>
<name>A0ABV4CEQ0_9PSEU</name>
<reference evidence="10 11" key="1">
    <citation type="submission" date="2024-08" db="EMBL/GenBank/DDBJ databases">
        <title>Genome mining of Saccharopolyspora cebuensis PGLac3 from Nigerian medicinal plant.</title>
        <authorList>
            <person name="Ezeobiora C.E."/>
            <person name="Igbokwe N.H."/>
            <person name="Amin D.H."/>
            <person name="Mendie U.E."/>
        </authorList>
    </citation>
    <scope>NUCLEOTIDE SEQUENCE [LARGE SCALE GENOMIC DNA]</scope>
    <source>
        <strain evidence="10 11">PGLac3</strain>
    </source>
</reference>
<feature type="transmembrane region" description="Helical" evidence="8">
    <location>
        <begin position="115"/>
        <end position="137"/>
    </location>
</feature>
<feature type="transmembrane region" description="Helical" evidence="8">
    <location>
        <begin position="58"/>
        <end position="78"/>
    </location>
</feature>
<sequence length="482" mass="49246">MVLKGISDDGAPRGVRWAAGRAREARTALYLLVVLTAGAYLPSPLYPLYQREFGFSDLTMTLVYAMFALVSVPVLVLFGSLSDALGKRAVLRGGIALAAAGSACFAFAADPGWLLVGRAAQGLALGACTGAATALIAECADRRDRNRASVLASTAFVLGTAAGPSAAGLLAQHAPAPRVLPYALHAALLAIAWHRVAAVPGARSGRWRPELPRIPRGSRLRFTAAAGTGFLAWTAAGLFLAVIPAALGRAAGVDDLAVIGGVLAAVLLCSALTQPLVPRLGARRAQLAGLAGLAVGLAALAFTGGGSVPVTLLAAVATGLGHGLAYGGASAAIAADDRRGAVTSALYLAFYLGAGVPAVAVGLLAGRFPLTTATSWLSAAAVVLVPLVALAVLRTAVVGRPPATRPLVRTVLTEARTVVDARVRFLGGPRVEHRRAEHRRIEHRRADRAPAAPVPHRRHPGAAHVRTAAAPQRPREDVAAGV</sequence>
<feature type="transmembrane region" description="Helical" evidence="8">
    <location>
        <begin position="28"/>
        <end position="46"/>
    </location>
</feature>
<dbReference type="Pfam" id="PF07690">
    <property type="entry name" value="MFS_1"/>
    <property type="match status" value="1"/>
</dbReference>
<feature type="transmembrane region" description="Helical" evidence="8">
    <location>
        <begin position="310"/>
        <end position="333"/>
    </location>
</feature>
<keyword evidence="5 8" id="KW-1133">Transmembrane helix</keyword>
<keyword evidence="11" id="KW-1185">Reference proteome</keyword>
<evidence type="ECO:0000256" key="4">
    <source>
        <dbReference type="ARBA" id="ARBA00022692"/>
    </source>
</evidence>
<dbReference type="InterPro" id="IPR001958">
    <property type="entry name" value="Tet-R_TetA/multi-R_MdtG-like"/>
</dbReference>
<dbReference type="PANTHER" id="PTHR23517:SF13">
    <property type="entry name" value="MAJOR FACILITATOR SUPERFAMILY MFS_1"/>
    <property type="match status" value="1"/>
</dbReference>
<evidence type="ECO:0000256" key="5">
    <source>
        <dbReference type="ARBA" id="ARBA00022989"/>
    </source>
</evidence>
<dbReference type="RefSeq" id="WP_369774705.1">
    <property type="nucleotide sequence ID" value="NZ_JBGEHV010000012.1"/>
</dbReference>
<feature type="region of interest" description="Disordered" evidence="7">
    <location>
        <begin position="434"/>
        <end position="482"/>
    </location>
</feature>
<feature type="transmembrane region" description="Helical" evidence="8">
    <location>
        <begin position="90"/>
        <end position="109"/>
    </location>
</feature>
<dbReference type="InterPro" id="IPR036259">
    <property type="entry name" value="MFS_trans_sf"/>
</dbReference>
<evidence type="ECO:0000313" key="10">
    <source>
        <dbReference type="EMBL" id="MEY8039555.1"/>
    </source>
</evidence>
<evidence type="ECO:0000259" key="9">
    <source>
        <dbReference type="PROSITE" id="PS50850"/>
    </source>
</evidence>
<dbReference type="PROSITE" id="PS50850">
    <property type="entry name" value="MFS"/>
    <property type="match status" value="1"/>
</dbReference>
<evidence type="ECO:0000256" key="2">
    <source>
        <dbReference type="ARBA" id="ARBA00022448"/>
    </source>
</evidence>
<evidence type="ECO:0000256" key="3">
    <source>
        <dbReference type="ARBA" id="ARBA00022475"/>
    </source>
</evidence>
<proteinExistence type="predicted"/>
<accession>A0ABV4CEQ0</accession>
<organism evidence="10 11">
    <name type="scientific">Saccharopolyspora cebuensis</name>
    <dbReference type="NCBI Taxonomy" id="418759"/>
    <lineage>
        <taxon>Bacteria</taxon>
        <taxon>Bacillati</taxon>
        <taxon>Actinomycetota</taxon>
        <taxon>Actinomycetes</taxon>
        <taxon>Pseudonocardiales</taxon>
        <taxon>Pseudonocardiaceae</taxon>
        <taxon>Saccharopolyspora</taxon>
    </lineage>
</organism>
<comment type="subcellular location">
    <subcellularLocation>
        <location evidence="1">Cell membrane</location>
        <topology evidence="1">Multi-pass membrane protein</topology>
    </subcellularLocation>
</comment>
<dbReference type="EMBL" id="JBGEHV010000012">
    <property type="protein sequence ID" value="MEY8039555.1"/>
    <property type="molecule type" value="Genomic_DNA"/>
</dbReference>
<evidence type="ECO:0000313" key="11">
    <source>
        <dbReference type="Proteomes" id="UP001564626"/>
    </source>
</evidence>
<feature type="transmembrane region" description="Helical" evidence="8">
    <location>
        <begin position="256"/>
        <end position="273"/>
    </location>
</feature>
<keyword evidence="6 8" id="KW-0472">Membrane</keyword>
<dbReference type="PRINTS" id="PR01035">
    <property type="entry name" value="TCRTETA"/>
</dbReference>
<dbReference type="Proteomes" id="UP001564626">
    <property type="component" value="Unassembled WGS sequence"/>
</dbReference>
<feature type="transmembrane region" description="Helical" evidence="8">
    <location>
        <begin position="376"/>
        <end position="397"/>
    </location>
</feature>
<comment type="caution">
    <text evidence="10">The sequence shown here is derived from an EMBL/GenBank/DDBJ whole genome shotgun (WGS) entry which is preliminary data.</text>
</comment>
<protein>
    <submittedName>
        <fullName evidence="10">MFS transporter</fullName>
    </submittedName>
</protein>
<dbReference type="InterPro" id="IPR020846">
    <property type="entry name" value="MFS_dom"/>
</dbReference>
<evidence type="ECO:0000256" key="7">
    <source>
        <dbReference type="SAM" id="MobiDB-lite"/>
    </source>
</evidence>
<feature type="transmembrane region" description="Helical" evidence="8">
    <location>
        <begin position="182"/>
        <end position="202"/>
    </location>
</feature>
<dbReference type="InterPro" id="IPR050171">
    <property type="entry name" value="MFS_Transporters"/>
</dbReference>
<feature type="domain" description="Major facilitator superfamily (MFS) profile" evidence="9">
    <location>
        <begin position="22"/>
        <end position="398"/>
    </location>
</feature>
<feature type="transmembrane region" description="Helical" evidence="8">
    <location>
        <begin position="345"/>
        <end position="364"/>
    </location>
</feature>
<feature type="transmembrane region" description="Helical" evidence="8">
    <location>
        <begin position="149"/>
        <end position="170"/>
    </location>
</feature>
<gene>
    <name evidence="10" type="ORF">AB8O55_09110</name>
</gene>
<dbReference type="Gene3D" id="1.20.1250.20">
    <property type="entry name" value="MFS general substrate transporter like domains"/>
    <property type="match status" value="1"/>
</dbReference>
<keyword evidence="4 8" id="KW-0812">Transmembrane</keyword>